<dbReference type="AlphaFoldDB" id="A0A9J6A0L9"/>
<protein>
    <submittedName>
        <fullName evidence="2">Uncharacterized protein</fullName>
    </submittedName>
</protein>
<gene>
    <name evidence="2" type="ORF">H5410_017840</name>
</gene>
<feature type="region of interest" description="Disordered" evidence="1">
    <location>
        <begin position="15"/>
        <end position="67"/>
    </location>
</feature>
<dbReference type="OrthoDB" id="1298421at2759"/>
<comment type="caution">
    <text evidence="2">The sequence shown here is derived from an EMBL/GenBank/DDBJ whole genome shotgun (WGS) entry which is preliminary data.</text>
</comment>
<feature type="compositionally biased region" description="Polar residues" evidence="1">
    <location>
        <begin position="56"/>
        <end position="67"/>
    </location>
</feature>
<name>A0A9J6A0L9_SOLCO</name>
<organism evidence="2 3">
    <name type="scientific">Solanum commersonii</name>
    <name type="common">Commerson's wild potato</name>
    <name type="synonym">Commerson's nightshade</name>
    <dbReference type="NCBI Taxonomy" id="4109"/>
    <lineage>
        <taxon>Eukaryota</taxon>
        <taxon>Viridiplantae</taxon>
        <taxon>Streptophyta</taxon>
        <taxon>Embryophyta</taxon>
        <taxon>Tracheophyta</taxon>
        <taxon>Spermatophyta</taxon>
        <taxon>Magnoliopsida</taxon>
        <taxon>eudicotyledons</taxon>
        <taxon>Gunneridae</taxon>
        <taxon>Pentapetalae</taxon>
        <taxon>asterids</taxon>
        <taxon>lamiids</taxon>
        <taxon>Solanales</taxon>
        <taxon>Solanaceae</taxon>
        <taxon>Solanoideae</taxon>
        <taxon>Solaneae</taxon>
        <taxon>Solanum</taxon>
    </lineage>
</organism>
<reference evidence="2 3" key="1">
    <citation type="submission" date="2020-09" db="EMBL/GenBank/DDBJ databases">
        <title>De no assembly of potato wild relative species, Solanum commersonii.</title>
        <authorList>
            <person name="Cho K."/>
        </authorList>
    </citation>
    <scope>NUCLEOTIDE SEQUENCE [LARGE SCALE GENOMIC DNA]</scope>
    <source>
        <strain evidence="2">LZ3.2</strain>
        <tissue evidence="2">Leaf</tissue>
    </source>
</reference>
<evidence type="ECO:0000256" key="1">
    <source>
        <dbReference type="SAM" id="MobiDB-lite"/>
    </source>
</evidence>
<feature type="compositionally biased region" description="Polar residues" evidence="1">
    <location>
        <begin position="15"/>
        <end position="24"/>
    </location>
</feature>
<proteinExistence type="predicted"/>
<keyword evidence="3" id="KW-1185">Reference proteome</keyword>
<dbReference type="EMBL" id="JACXVP010000003">
    <property type="protein sequence ID" value="KAG5618016.1"/>
    <property type="molecule type" value="Genomic_DNA"/>
</dbReference>
<evidence type="ECO:0000313" key="2">
    <source>
        <dbReference type="EMBL" id="KAG5618016.1"/>
    </source>
</evidence>
<dbReference type="Proteomes" id="UP000824120">
    <property type="component" value="Chromosome 3"/>
</dbReference>
<accession>A0A9J6A0L9</accession>
<evidence type="ECO:0000313" key="3">
    <source>
        <dbReference type="Proteomes" id="UP000824120"/>
    </source>
</evidence>
<sequence>MHPMYTIQTNLNVLPPEKNSTSALQKRRAMASQENDHPQSTIAVKDKSKGKKKVSETTGYTTSPLAGTQSRNVGEIETLDALWRLIIAPVEIGFSPFSQSLTAIMDSIKSFYRDAWSSWGEIPVFDREQMWSHFKTKCVWYTEHDYQIFYNFEIAAAFMLNNFLWSAWEKNQKPDWILEGLWARLNEKWTTEKFQKMSIQHVVKNKKDGHNWI</sequence>